<reference evidence="2" key="1">
    <citation type="journal article" date="2010" name="ISME J.">
        <title>Metagenome of the Mediterranean deep chlorophyll maximum studied by direct and fosmid library 454 pyrosequencing.</title>
        <authorList>
            <person name="Ghai R."/>
            <person name="Martin-Cuadrado A.B."/>
            <person name="Molto A.G."/>
            <person name="Heredia I.G."/>
            <person name="Cabrera R."/>
            <person name="Martin J."/>
            <person name="Verdu M."/>
            <person name="Deschamps P."/>
            <person name="Moreira D."/>
            <person name="Lopez-Garcia P."/>
            <person name="Mira A."/>
            <person name="Rodriguez-Valera F."/>
        </authorList>
    </citation>
    <scope>NUCLEOTIDE SEQUENCE</scope>
</reference>
<accession>D6PK63</accession>
<dbReference type="AlphaFoldDB" id="D6PK63"/>
<evidence type="ECO:0000313" key="2">
    <source>
        <dbReference type="EMBL" id="ADD96114.1"/>
    </source>
</evidence>
<proteinExistence type="predicted"/>
<organism evidence="2">
    <name type="scientific">uncultured organism MedDCM-OCT-S04-C6</name>
    <dbReference type="NCBI Taxonomy" id="743618"/>
    <lineage>
        <taxon>unclassified sequences</taxon>
        <taxon>environmental samples</taxon>
    </lineage>
</organism>
<name>D6PK63_9ZZZZ</name>
<sequence>MDKSETPEVNQDSGEETPLGGMDALRDAISASLTPQEDVQETTEQTPIPEQEDDATQQVIDQDQEEPEEAPQRGDYNWQKRVNKLTAQKKELEEQLHDLKQESFQQKQSQKPREENNISELVTQAETQDDLDRLMDDALAAERWAKRSLSRYRRDPDSVEQEIEKRVGENMPDDVEVWLEDLALNAEYQRQSDIPKRRKQIEQQSQSFEFASTKYPWLRDPKNPARAWVDQVKQENPGIKNLQDVDLYLARSLVGYYVEQEQANKATKQTRTPDPTPQPGRPAVTKPQVSDIDQRMKSARERVKKTGSRDGLKDWIKAAANI</sequence>
<feature type="compositionally biased region" description="Polar residues" evidence="1">
    <location>
        <begin position="262"/>
        <end position="273"/>
    </location>
</feature>
<evidence type="ECO:0000256" key="1">
    <source>
        <dbReference type="SAM" id="MobiDB-lite"/>
    </source>
</evidence>
<dbReference type="EMBL" id="GU943119">
    <property type="protein sequence ID" value="ADD96114.1"/>
    <property type="molecule type" value="Genomic_DNA"/>
</dbReference>
<feature type="compositionally biased region" description="Basic and acidic residues" evidence="1">
    <location>
        <begin position="292"/>
        <end position="301"/>
    </location>
</feature>
<feature type="region of interest" description="Disordered" evidence="1">
    <location>
        <begin position="98"/>
        <end position="125"/>
    </location>
</feature>
<protein>
    <submittedName>
        <fullName evidence="2">Uncharacterized protein</fullName>
    </submittedName>
</protein>
<feature type="region of interest" description="Disordered" evidence="1">
    <location>
        <begin position="1"/>
        <end position="82"/>
    </location>
</feature>
<feature type="region of interest" description="Disordered" evidence="1">
    <location>
        <begin position="262"/>
        <end position="313"/>
    </location>
</feature>